<dbReference type="Proteomes" id="UP000007752">
    <property type="component" value="Chromosome 9"/>
</dbReference>
<feature type="compositionally biased region" description="Pro residues" evidence="1">
    <location>
        <begin position="231"/>
        <end position="243"/>
    </location>
</feature>
<accession>B9G4I1</accession>
<sequence>MARSRAVRSGWAGTGWASVRPVMFVLDGILFGPEREVSLADTPCIKRGLESPSAWKSPWFVDMQFQGSYFVSPADRTYNALGFVKQINVQTAAALAEAREVLVSGGQSENINSGKENLESPNAKKEPGATTKLQAKIKNPNLLPRVSVFTLFPAGVGQVLETGGMPTPSQEVASAPLGRVRHLLIHLDMVEDWRPLPARSSNSSGSTDSDDPPRRRVHRFDWHLGYEDGVSPPPLQPPQPPLPVRRLHEERGRPEQRGIDLRNRLSQRGRSWTDVLFRRGRSREPQGGNDGRYRSRTPRGGNRHFAGHRVGRSPARRPSRPPSRRRRSCRSRSPSKGRRAVSESRCLRGCASQGGGGNDNDKTSSRLASPASGRPPSGAAPTPPAHSSAAHAPLLVDPALCCSVHGQVVGATREGEDPMFLELAVAAAFHAEKSANASTLEAGASVPIGSAAPLGPVAPIGPVSPGPVAPLGPDGSAASPGLIASPGLGLLELVGEQMEGTATQPMQGGVEPFFAPLPPPLVATPPVRRRGRPRKKVLLPSRHSKRLEARPSPVLISMRAQVRIMKEMRVLKPGEPVGDEAVAEYIKRFQDPLPTVVVQGIRALTGLDSGKPLPPDVTEEADGATPEWV</sequence>
<reference evidence="2" key="2">
    <citation type="submission" date="2008-12" db="EMBL/GenBank/DDBJ databases">
        <title>Improved gene annotation of the rice (Oryza sativa) genomes.</title>
        <authorList>
            <person name="Wang J."/>
            <person name="Li R."/>
            <person name="Fan W."/>
            <person name="Huang Q."/>
            <person name="Zhang J."/>
            <person name="Zhou Y."/>
            <person name="Hu Y."/>
            <person name="Zi S."/>
            <person name="Li J."/>
            <person name="Ni P."/>
            <person name="Zheng H."/>
            <person name="Zhang Y."/>
            <person name="Zhao M."/>
            <person name="Hao Q."/>
            <person name="McDermott J."/>
            <person name="Samudrala R."/>
            <person name="Kristiansen K."/>
            <person name="Wong G.K.-S."/>
        </authorList>
    </citation>
    <scope>NUCLEOTIDE SEQUENCE</scope>
</reference>
<feature type="region of interest" description="Disordered" evidence="1">
    <location>
        <begin position="195"/>
        <end position="389"/>
    </location>
</feature>
<feature type="compositionally biased region" description="Basic and acidic residues" evidence="1">
    <location>
        <begin position="246"/>
        <end position="263"/>
    </location>
</feature>
<reference evidence="2" key="1">
    <citation type="journal article" date="2005" name="PLoS Biol.">
        <title>The genomes of Oryza sativa: a history of duplications.</title>
        <authorList>
            <person name="Yu J."/>
            <person name="Wang J."/>
            <person name="Lin W."/>
            <person name="Li S."/>
            <person name="Li H."/>
            <person name="Zhou J."/>
            <person name="Ni P."/>
            <person name="Dong W."/>
            <person name="Hu S."/>
            <person name="Zeng C."/>
            <person name="Zhang J."/>
            <person name="Zhang Y."/>
            <person name="Li R."/>
            <person name="Xu Z."/>
            <person name="Li S."/>
            <person name="Li X."/>
            <person name="Zheng H."/>
            <person name="Cong L."/>
            <person name="Lin L."/>
            <person name="Yin J."/>
            <person name="Geng J."/>
            <person name="Li G."/>
            <person name="Shi J."/>
            <person name="Liu J."/>
            <person name="Lv H."/>
            <person name="Li J."/>
            <person name="Wang J."/>
            <person name="Deng Y."/>
            <person name="Ran L."/>
            <person name="Shi X."/>
            <person name="Wang X."/>
            <person name="Wu Q."/>
            <person name="Li C."/>
            <person name="Ren X."/>
            <person name="Wang J."/>
            <person name="Wang X."/>
            <person name="Li D."/>
            <person name="Liu D."/>
            <person name="Zhang X."/>
            <person name="Ji Z."/>
            <person name="Zhao W."/>
            <person name="Sun Y."/>
            <person name="Zhang Z."/>
            <person name="Bao J."/>
            <person name="Han Y."/>
            <person name="Dong L."/>
            <person name="Ji J."/>
            <person name="Chen P."/>
            <person name="Wu S."/>
            <person name="Liu J."/>
            <person name="Xiao Y."/>
            <person name="Bu D."/>
            <person name="Tan J."/>
            <person name="Yang L."/>
            <person name="Ye C."/>
            <person name="Zhang J."/>
            <person name="Xu J."/>
            <person name="Zhou Y."/>
            <person name="Yu Y."/>
            <person name="Zhang B."/>
            <person name="Zhuang S."/>
            <person name="Wei H."/>
            <person name="Liu B."/>
            <person name="Lei M."/>
            <person name="Yu H."/>
            <person name="Li Y."/>
            <person name="Xu H."/>
            <person name="Wei S."/>
            <person name="He X."/>
            <person name="Fang L."/>
            <person name="Zhang Z."/>
            <person name="Zhang Y."/>
            <person name="Huang X."/>
            <person name="Su Z."/>
            <person name="Tong W."/>
            <person name="Li J."/>
            <person name="Tong Z."/>
            <person name="Li S."/>
            <person name="Ye J."/>
            <person name="Wang L."/>
            <person name="Fang L."/>
            <person name="Lei T."/>
            <person name="Chen C."/>
            <person name="Chen H."/>
            <person name="Xu Z."/>
            <person name="Li H."/>
            <person name="Huang H."/>
            <person name="Zhang F."/>
            <person name="Xu H."/>
            <person name="Li N."/>
            <person name="Zhao C."/>
            <person name="Li S."/>
            <person name="Dong L."/>
            <person name="Huang Y."/>
            <person name="Li L."/>
            <person name="Xi Y."/>
            <person name="Qi Q."/>
            <person name="Li W."/>
            <person name="Zhang B."/>
            <person name="Hu W."/>
            <person name="Zhang Y."/>
            <person name="Tian X."/>
            <person name="Jiao Y."/>
            <person name="Liang X."/>
            <person name="Jin J."/>
            <person name="Gao L."/>
            <person name="Zheng W."/>
            <person name="Hao B."/>
            <person name="Liu S."/>
            <person name="Wang W."/>
            <person name="Yuan L."/>
            <person name="Cao M."/>
            <person name="McDermott J."/>
            <person name="Samudrala R."/>
            <person name="Wang J."/>
            <person name="Wong G.K."/>
            <person name="Yang H."/>
        </authorList>
    </citation>
    <scope>NUCLEOTIDE SEQUENCE [LARGE SCALE GENOMIC DNA]</scope>
</reference>
<feature type="compositionally biased region" description="Basic and acidic residues" evidence="1">
    <location>
        <begin position="116"/>
        <end position="127"/>
    </location>
</feature>
<proteinExistence type="predicted"/>
<evidence type="ECO:0000256" key="1">
    <source>
        <dbReference type="SAM" id="MobiDB-lite"/>
    </source>
</evidence>
<dbReference type="EMBL" id="CM000146">
    <property type="protein sequence ID" value="EEE70029.1"/>
    <property type="molecule type" value="Genomic_DNA"/>
</dbReference>
<feature type="compositionally biased region" description="Basic and acidic residues" evidence="1">
    <location>
        <begin position="211"/>
        <end position="226"/>
    </location>
</feature>
<feature type="region of interest" description="Disordered" evidence="1">
    <location>
        <begin position="106"/>
        <end position="130"/>
    </location>
</feature>
<feature type="region of interest" description="Disordered" evidence="1">
    <location>
        <begin position="607"/>
        <end position="629"/>
    </location>
</feature>
<organism evidence="2">
    <name type="scientific">Oryza sativa subsp. japonica</name>
    <name type="common">Rice</name>
    <dbReference type="NCBI Taxonomy" id="39947"/>
    <lineage>
        <taxon>Eukaryota</taxon>
        <taxon>Viridiplantae</taxon>
        <taxon>Streptophyta</taxon>
        <taxon>Embryophyta</taxon>
        <taxon>Tracheophyta</taxon>
        <taxon>Spermatophyta</taxon>
        <taxon>Magnoliopsida</taxon>
        <taxon>Liliopsida</taxon>
        <taxon>Poales</taxon>
        <taxon>Poaceae</taxon>
        <taxon>BOP clade</taxon>
        <taxon>Oryzoideae</taxon>
        <taxon>Oryzeae</taxon>
        <taxon>Oryzinae</taxon>
        <taxon>Oryza</taxon>
        <taxon>Oryza sativa</taxon>
    </lineage>
</organism>
<gene>
    <name evidence="2" type="ORF">OsJ_29977</name>
</gene>
<evidence type="ECO:0000313" key="2">
    <source>
        <dbReference type="EMBL" id="EEE70029.1"/>
    </source>
</evidence>
<feature type="compositionally biased region" description="Polar residues" evidence="1">
    <location>
        <begin position="106"/>
        <end position="115"/>
    </location>
</feature>
<feature type="compositionally biased region" description="Low complexity" evidence="1">
    <location>
        <begin position="365"/>
        <end position="389"/>
    </location>
</feature>
<protein>
    <submittedName>
        <fullName evidence="2">Uncharacterized protein</fullName>
    </submittedName>
</protein>
<name>B9G4I1_ORYSJ</name>
<dbReference type="AlphaFoldDB" id="B9G4I1"/>
<feature type="compositionally biased region" description="Basic residues" evidence="1">
    <location>
        <begin position="294"/>
        <end position="339"/>
    </location>
</feature>